<sequence length="272" mass="31311">MGKTNCGKIAQVVLPIVLLTAFMVLYSGISFSFVSSMYALVWFSISIHYFREYSKKVNDFNSKESPILMSNILKFILSLVVSISTLLFIWLLYNVKSEIPILSHILNFSAGIHYNLLFDAILIIVFLILPISLFIIFQRLLYIRVAKLGVKDTIAFSLIATLLVISLSAHNNALEGDNKASLERINQFAYMEEQITVTYLSLNNLNENWANLDSKEKKDHIKEVKQSKERTKTARVFLDRHFQLYASEYLLNYGPLSVYHIFDFYDNKFDAT</sequence>
<organism evidence="2">
    <name type="scientific">Proteinivorax tanatarense</name>
    <dbReference type="NCBI Taxonomy" id="1260629"/>
    <lineage>
        <taxon>Bacteria</taxon>
        <taxon>Bacillati</taxon>
        <taxon>Bacillota</taxon>
        <taxon>Clostridia</taxon>
        <taxon>Eubacteriales</taxon>
        <taxon>Proteinivoracaceae</taxon>
        <taxon>Proteinivorax</taxon>
    </lineage>
</organism>
<dbReference type="AlphaFoldDB" id="A0AAU7VKQ6"/>
<feature type="transmembrane region" description="Helical" evidence="1">
    <location>
        <begin position="113"/>
        <end position="137"/>
    </location>
</feature>
<reference evidence="2" key="1">
    <citation type="journal article" date="2013" name="Extremophiles">
        <title>Proteinivorax tanatarense gen. nov., sp. nov., an anaerobic, haloalkaliphilic, proteolytic bacterium isolated from a decaying algal bloom, and proposal of Proteinivoraceae fam. nov.</title>
        <authorList>
            <person name="Kevbrin V."/>
            <person name="Boltyanskaya Y."/>
            <person name="Zhilina T."/>
            <person name="Kolganova T."/>
            <person name="Lavrentjeva E."/>
            <person name="Kuznetsov B."/>
        </authorList>
    </citation>
    <scope>NUCLEOTIDE SEQUENCE</scope>
    <source>
        <strain evidence="2">Z-910T</strain>
    </source>
</reference>
<accession>A0AAU7VKQ6</accession>
<feature type="transmembrane region" description="Helical" evidence="1">
    <location>
        <begin position="149"/>
        <end position="169"/>
    </location>
</feature>
<keyword evidence="1" id="KW-1133">Transmembrane helix</keyword>
<evidence type="ECO:0000313" key="2">
    <source>
        <dbReference type="EMBL" id="XBX74525.1"/>
    </source>
</evidence>
<dbReference type="RefSeq" id="WP_350343277.1">
    <property type="nucleotide sequence ID" value="NZ_CP158367.1"/>
</dbReference>
<keyword evidence="1" id="KW-0472">Membrane</keyword>
<feature type="transmembrane region" description="Helical" evidence="1">
    <location>
        <begin position="72"/>
        <end position="93"/>
    </location>
</feature>
<protein>
    <submittedName>
        <fullName evidence="2">Uncharacterized protein</fullName>
    </submittedName>
</protein>
<gene>
    <name evidence="2" type="ORF">PRVXT_002569</name>
</gene>
<dbReference type="EMBL" id="CP158367">
    <property type="protein sequence ID" value="XBX74525.1"/>
    <property type="molecule type" value="Genomic_DNA"/>
</dbReference>
<feature type="transmembrane region" description="Helical" evidence="1">
    <location>
        <begin position="12"/>
        <end position="29"/>
    </location>
</feature>
<reference evidence="2" key="2">
    <citation type="submission" date="2024-06" db="EMBL/GenBank/DDBJ databases">
        <authorList>
            <person name="Petrova K.O."/>
            <person name="Toshchakov S.V."/>
            <person name="Boltjanskaja Y.V."/>
            <person name="Kevbrin V."/>
        </authorList>
    </citation>
    <scope>NUCLEOTIDE SEQUENCE</scope>
    <source>
        <strain evidence="2">Z-910T</strain>
    </source>
</reference>
<keyword evidence="1" id="KW-0812">Transmembrane</keyword>
<evidence type="ECO:0000256" key="1">
    <source>
        <dbReference type="SAM" id="Phobius"/>
    </source>
</evidence>
<proteinExistence type="predicted"/>
<name>A0AAU7VKQ6_9FIRM</name>